<dbReference type="PANTHER" id="PTHR43570">
    <property type="entry name" value="ALDEHYDE DEHYDROGENASE"/>
    <property type="match status" value="1"/>
</dbReference>
<dbReference type="InterPro" id="IPR016161">
    <property type="entry name" value="Ald_DH/histidinol_DH"/>
</dbReference>
<keyword evidence="2 4" id="KW-0560">Oxidoreductase</keyword>
<protein>
    <recommendedName>
        <fullName evidence="4">Aldehyde dehydrogenase</fullName>
    </recommendedName>
</protein>
<reference evidence="8" key="1">
    <citation type="submission" date="2023-06" db="EMBL/GenBank/DDBJ databases">
        <title>Cytophagales bacterium Strain LB-30, isolated from soil.</title>
        <authorList>
            <person name="Liu B."/>
        </authorList>
    </citation>
    <scope>NUCLEOTIDE SEQUENCE</scope>
    <source>
        <strain evidence="8">LB-30</strain>
    </source>
</reference>
<gene>
    <name evidence="8" type="ORF">QWY31_08695</name>
</gene>
<comment type="similarity">
    <text evidence="1 4 6">Belongs to the aldehyde dehydrogenase family.</text>
</comment>
<dbReference type="InterPro" id="IPR029510">
    <property type="entry name" value="Ald_DH_CS_GLU"/>
</dbReference>
<dbReference type="Gene3D" id="3.40.605.10">
    <property type="entry name" value="Aldehyde Dehydrogenase, Chain A, domain 1"/>
    <property type="match status" value="1"/>
</dbReference>
<keyword evidence="9" id="KW-1185">Reference proteome</keyword>
<evidence type="ECO:0000256" key="1">
    <source>
        <dbReference type="ARBA" id="ARBA00009986"/>
    </source>
</evidence>
<proteinExistence type="inferred from homology"/>
<evidence type="ECO:0000256" key="2">
    <source>
        <dbReference type="ARBA" id="ARBA00023002"/>
    </source>
</evidence>
<accession>A0ABT8F537</accession>
<evidence type="ECO:0000256" key="5">
    <source>
        <dbReference type="PROSITE-ProRule" id="PRU10007"/>
    </source>
</evidence>
<dbReference type="InterPro" id="IPR015590">
    <property type="entry name" value="Aldehyde_DH_dom"/>
</dbReference>
<dbReference type="EMBL" id="JAUHJS010000004">
    <property type="protein sequence ID" value="MDN4165577.1"/>
    <property type="molecule type" value="Genomic_DNA"/>
</dbReference>
<evidence type="ECO:0000256" key="6">
    <source>
        <dbReference type="RuleBase" id="RU003345"/>
    </source>
</evidence>
<sequence>MTNQNPYQSLFAKHKERMLIQRVEPLHLRVERLKKLENWLLSHREAIANALHSDFNKNAVETDITEVYQITTEIKHTLKHLSAWVKNKPVKTPLTFWGTRAHIQYEPKGVCLIISPWNYPVNLALGPLVSCLAAGNTAILKPSELTPATSRLIKEMADSLFTEEEVAVIEGGVEETTHLLALPFDHIFFTGSPAVGKIVMKAASEHLTSVTLELGGKSPVIIDASADIKDAAYKIAWGKGINNGQTCVAPDYLLIHEEVEHKFIEAYKKSVAKIYGGTGLSLKSNPDYCRIVNLKNVQRLLHLWEEALAHPHEVALPMVTEANERFISPALIKSVPESKIMQEEIFGPLLPYITYNQLEDAIAHINTLPKPLGLYVFSKDSFVNQKVARETSAGALVINDCMLQFTYPEVPFGGVGNSGLGKAHGFYGFRAFSNEKPVIKQRIGFTTVSPLFPPYGKKSKTLMNALIKYF</sequence>
<dbReference type="InterPro" id="IPR016162">
    <property type="entry name" value="Ald_DH_N"/>
</dbReference>
<evidence type="ECO:0000313" key="9">
    <source>
        <dbReference type="Proteomes" id="UP001168552"/>
    </source>
</evidence>
<dbReference type="PROSITE" id="PS00687">
    <property type="entry name" value="ALDEHYDE_DEHYDR_GLU"/>
    <property type="match status" value="1"/>
</dbReference>
<dbReference type="Proteomes" id="UP001168552">
    <property type="component" value="Unassembled WGS sequence"/>
</dbReference>
<comment type="caution">
    <text evidence="8">The sequence shown here is derived from an EMBL/GenBank/DDBJ whole genome shotgun (WGS) entry which is preliminary data.</text>
</comment>
<dbReference type="Gene3D" id="3.40.309.10">
    <property type="entry name" value="Aldehyde Dehydrogenase, Chain A, domain 2"/>
    <property type="match status" value="1"/>
</dbReference>
<feature type="domain" description="Aldehyde dehydrogenase" evidence="7">
    <location>
        <begin position="25"/>
        <end position="436"/>
    </location>
</feature>
<organism evidence="8 9">
    <name type="scientific">Shiella aurantiaca</name>
    <dbReference type="NCBI Taxonomy" id="3058365"/>
    <lineage>
        <taxon>Bacteria</taxon>
        <taxon>Pseudomonadati</taxon>
        <taxon>Bacteroidota</taxon>
        <taxon>Cytophagia</taxon>
        <taxon>Cytophagales</taxon>
        <taxon>Shiellaceae</taxon>
        <taxon>Shiella</taxon>
    </lineage>
</organism>
<dbReference type="Pfam" id="PF00171">
    <property type="entry name" value="Aldedh"/>
    <property type="match status" value="1"/>
</dbReference>
<name>A0ABT8F537_9BACT</name>
<evidence type="ECO:0000256" key="4">
    <source>
        <dbReference type="PIRNR" id="PIRNR036492"/>
    </source>
</evidence>
<evidence type="ECO:0000256" key="3">
    <source>
        <dbReference type="ARBA" id="ARBA00023027"/>
    </source>
</evidence>
<evidence type="ECO:0000259" key="7">
    <source>
        <dbReference type="Pfam" id="PF00171"/>
    </source>
</evidence>
<dbReference type="SUPFAM" id="SSF53720">
    <property type="entry name" value="ALDH-like"/>
    <property type="match status" value="1"/>
</dbReference>
<evidence type="ECO:0000313" key="8">
    <source>
        <dbReference type="EMBL" id="MDN4165577.1"/>
    </source>
</evidence>
<keyword evidence="3" id="KW-0520">NAD</keyword>
<dbReference type="PANTHER" id="PTHR43570:SF20">
    <property type="entry name" value="ALDEHYDE DEHYDROGENASE ALDX-RELATED"/>
    <property type="match status" value="1"/>
</dbReference>
<dbReference type="PIRSF" id="PIRSF036492">
    <property type="entry name" value="ALDH"/>
    <property type="match status" value="1"/>
</dbReference>
<dbReference type="InterPro" id="IPR016163">
    <property type="entry name" value="Ald_DH_C"/>
</dbReference>
<dbReference type="InterPro" id="IPR012394">
    <property type="entry name" value="Aldehyde_DH_NAD(P)"/>
</dbReference>
<dbReference type="RefSeq" id="WP_320004108.1">
    <property type="nucleotide sequence ID" value="NZ_JAUHJS010000004.1"/>
</dbReference>
<feature type="active site" evidence="5">
    <location>
        <position position="213"/>
    </location>
</feature>